<proteinExistence type="predicted"/>
<dbReference type="EMBL" id="DRLF01000010">
    <property type="protein sequence ID" value="HEC05265.1"/>
    <property type="molecule type" value="Genomic_DNA"/>
</dbReference>
<dbReference type="PANTHER" id="PTHR45663">
    <property type="entry name" value="GEO12009P1"/>
    <property type="match status" value="1"/>
</dbReference>
<comment type="caution">
    <text evidence="3">The sequence shown here is derived from an EMBL/GenBank/DDBJ whole genome shotgun (WGS) entry which is preliminary data.</text>
</comment>
<keyword evidence="1" id="KW-0812">Transmembrane</keyword>
<dbReference type="CDD" id="cd02947">
    <property type="entry name" value="TRX_family"/>
    <property type="match status" value="1"/>
</dbReference>
<feature type="transmembrane region" description="Helical" evidence="1">
    <location>
        <begin position="6"/>
        <end position="24"/>
    </location>
</feature>
<keyword evidence="1" id="KW-0472">Membrane</keyword>
<dbReference type="GO" id="GO:0005737">
    <property type="term" value="C:cytoplasm"/>
    <property type="evidence" value="ECO:0007669"/>
    <property type="project" value="TreeGrafter"/>
</dbReference>
<name>A0A831RUA1_9GAMM</name>
<organism evidence="3">
    <name type="scientific">Thiolapillus brandeum</name>
    <dbReference type="NCBI Taxonomy" id="1076588"/>
    <lineage>
        <taxon>Bacteria</taxon>
        <taxon>Pseudomonadati</taxon>
        <taxon>Pseudomonadota</taxon>
        <taxon>Gammaproteobacteria</taxon>
        <taxon>Chromatiales</taxon>
        <taxon>Sedimenticolaceae</taxon>
        <taxon>Thiolapillus</taxon>
    </lineage>
</organism>
<dbReference type="Proteomes" id="UP000886339">
    <property type="component" value="Unassembled WGS sequence"/>
</dbReference>
<evidence type="ECO:0000256" key="1">
    <source>
        <dbReference type="SAM" id="Phobius"/>
    </source>
</evidence>
<sequence length="136" mass="14749">MMDDWTPIIVLSLVATVIGLQLLWRHKALQSKGQSTAVLKEAIPQLDEQTPGLVFCYSPSCAPCRNMLPAIDELAADHPNIHKLDISEHMDLAREIGIRATPTTLLTGKGSISRVILGAKSPSSLRKLLDSSQPGQ</sequence>
<feature type="domain" description="Thioredoxin" evidence="2">
    <location>
        <begin position="2"/>
        <end position="134"/>
    </location>
</feature>
<reference evidence="3" key="1">
    <citation type="journal article" date="2020" name="mSystems">
        <title>Genome- and Community-Level Interaction Insights into Carbon Utilization and Element Cycling Functions of Hydrothermarchaeota in Hydrothermal Sediment.</title>
        <authorList>
            <person name="Zhou Z."/>
            <person name="Liu Y."/>
            <person name="Xu W."/>
            <person name="Pan J."/>
            <person name="Luo Z.H."/>
            <person name="Li M."/>
        </authorList>
    </citation>
    <scope>NUCLEOTIDE SEQUENCE [LARGE SCALE GENOMIC DNA]</scope>
    <source>
        <strain evidence="3">HyVt-458</strain>
    </source>
</reference>
<dbReference type="InterPro" id="IPR036249">
    <property type="entry name" value="Thioredoxin-like_sf"/>
</dbReference>
<dbReference type="PANTHER" id="PTHR45663:SF11">
    <property type="entry name" value="GEO12009P1"/>
    <property type="match status" value="1"/>
</dbReference>
<dbReference type="SUPFAM" id="SSF52833">
    <property type="entry name" value="Thioredoxin-like"/>
    <property type="match status" value="1"/>
</dbReference>
<dbReference type="AlphaFoldDB" id="A0A831RUA1"/>
<dbReference type="PROSITE" id="PS51352">
    <property type="entry name" value="THIOREDOXIN_2"/>
    <property type="match status" value="1"/>
</dbReference>
<protein>
    <submittedName>
        <fullName evidence="3">Thioredoxin</fullName>
    </submittedName>
</protein>
<dbReference type="Pfam" id="PF00085">
    <property type="entry name" value="Thioredoxin"/>
    <property type="match status" value="1"/>
</dbReference>
<gene>
    <name evidence="3" type="ORF">ENJ12_00300</name>
</gene>
<dbReference type="GO" id="GO:0015035">
    <property type="term" value="F:protein-disulfide reductase activity"/>
    <property type="evidence" value="ECO:0007669"/>
    <property type="project" value="TreeGrafter"/>
</dbReference>
<dbReference type="InterPro" id="IPR013766">
    <property type="entry name" value="Thioredoxin_domain"/>
</dbReference>
<keyword evidence="1" id="KW-1133">Transmembrane helix</keyword>
<evidence type="ECO:0000313" key="3">
    <source>
        <dbReference type="EMBL" id="HEC05265.1"/>
    </source>
</evidence>
<accession>A0A831RUA1</accession>
<evidence type="ECO:0000259" key="2">
    <source>
        <dbReference type="PROSITE" id="PS51352"/>
    </source>
</evidence>
<dbReference type="Gene3D" id="3.40.30.10">
    <property type="entry name" value="Glutaredoxin"/>
    <property type="match status" value="1"/>
</dbReference>